<proteinExistence type="predicted"/>
<dbReference type="InterPro" id="IPR007168">
    <property type="entry name" value="Phageshock_PspC_N"/>
</dbReference>
<dbReference type="Proteomes" id="UP000001227">
    <property type="component" value="Chromosome"/>
</dbReference>
<sequence length="79" mass="8874">MAILSKKLYRSNKDIYIAGVCAGIAEYFKIAVSFVRIIWAFTSVLFGSGLLVYMIAWLVVPQKPIKNDNSFKGKTIIIE</sequence>
<evidence type="ECO:0000256" key="2">
    <source>
        <dbReference type="ARBA" id="ARBA00022475"/>
    </source>
</evidence>
<dbReference type="eggNOG" id="COG1983">
    <property type="taxonomic scope" value="Bacteria"/>
</dbReference>
<evidence type="ECO:0000313" key="9">
    <source>
        <dbReference type="Proteomes" id="UP000001227"/>
    </source>
</evidence>
<dbReference type="AlphaFoldDB" id="B3ET41"/>
<dbReference type="OrthoDB" id="5772680at2"/>
<organism evidence="8 9">
    <name type="scientific">Amoebophilus asiaticus (strain 5a2)</name>
    <dbReference type="NCBI Taxonomy" id="452471"/>
    <lineage>
        <taxon>Bacteria</taxon>
        <taxon>Pseudomonadati</taxon>
        <taxon>Bacteroidota</taxon>
        <taxon>Cytophagia</taxon>
        <taxon>Cytophagales</taxon>
        <taxon>Amoebophilaceae</taxon>
        <taxon>Candidatus Amoebophilus</taxon>
    </lineage>
</organism>
<feature type="domain" description="Phage shock protein PspC N-terminal" evidence="7">
    <location>
        <begin position="6"/>
        <end position="63"/>
    </location>
</feature>
<dbReference type="KEGG" id="aas:Aasi_1045"/>
<dbReference type="RefSeq" id="WP_012473154.1">
    <property type="nucleotide sequence ID" value="NC_010830.1"/>
</dbReference>
<evidence type="ECO:0000256" key="4">
    <source>
        <dbReference type="ARBA" id="ARBA00022989"/>
    </source>
</evidence>
<keyword evidence="2" id="KW-1003">Cell membrane</keyword>
<dbReference type="PANTHER" id="PTHR33885">
    <property type="entry name" value="PHAGE SHOCK PROTEIN C"/>
    <property type="match status" value="1"/>
</dbReference>
<name>B3ET41_AMOA5</name>
<evidence type="ECO:0000256" key="3">
    <source>
        <dbReference type="ARBA" id="ARBA00022692"/>
    </source>
</evidence>
<dbReference type="HOGENOM" id="CLU_143433_0_2_10"/>
<evidence type="ECO:0000259" key="7">
    <source>
        <dbReference type="Pfam" id="PF04024"/>
    </source>
</evidence>
<reference evidence="8 9" key="1">
    <citation type="journal article" date="2010" name="J. Bacteriol.">
        <title>The genome of the amoeba symbiont 'Candidatus Amoebophilus asiaticus' reveals common mechanisms for host cell interaction among amoeba-associated bacteria.</title>
        <authorList>
            <person name="Schmitz-Esser S."/>
            <person name="Tischler P."/>
            <person name="Arnold R."/>
            <person name="Montanaro J."/>
            <person name="Wagner M."/>
            <person name="Rattei T."/>
            <person name="Horn M."/>
        </authorList>
    </citation>
    <scope>NUCLEOTIDE SEQUENCE [LARGE SCALE GENOMIC DNA]</scope>
    <source>
        <strain evidence="8 9">5a2</strain>
    </source>
</reference>
<keyword evidence="3 6" id="KW-0812">Transmembrane</keyword>
<keyword evidence="9" id="KW-1185">Reference proteome</keyword>
<evidence type="ECO:0000256" key="6">
    <source>
        <dbReference type="SAM" id="Phobius"/>
    </source>
</evidence>
<feature type="transmembrane region" description="Helical" evidence="6">
    <location>
        <begin position="38"/>
        <end position="60"/>
    </location>
</feature>
<dbReference type="GO" id="GO:0005886">
    <property type="term" value="C:plasma membrane"/>
    <property type="evidence" value="ECO:0007669"/>
    <property type="project" value="UniProtKB-SubCell"/>
</dbReference>
<gene>
    <name evidence="8" type="ordered locus">Aasi_1045</name>
</gene>
<evidence type="ECO:0000256" key="1">
    <source>
        <dbReference type="ARBA" id="ARBA00004162"/>
    </source>
</evidence>
<dbReference type="Pfam" id="PF04024">
    <property type="entry name" value="PspC"/>
    <property type="match status" value="1"/>
</dbReference>
<dbReference type="InterPro" id="IPR052027">
    <property type="entry name" value="PspC"/>
</dbReference>
<dbReference type="STRING" id="452471.Aasi_1045"/>
<keyword evidence="5 6" id="KW-0472">Membrane</keyword>
<dbReference type="EMBL" id="CP001102">
    <property type="protein sequence ID" value="ACE06393.1"/>
    <property type="molecule type" value="Genomic_DNA"/>
</dbReference>
<protein>
    <recommendedName>
        <fullName evidence="7">Phage shock protein PspC N-terminal domain-containing protein</fullName>
    </recommendedName>
</protein>
<comment type="subcellular location">
    <subcellularLocation>
        <location evidence="1">Cell membrane</location>
        <topology evidence="1">Single-pass membrane protein</topology>
    </subcellularLocation>
</comment>
<accession>B3ET41</accession>
<keyword evidence="4 6" id="KW-1133">Transmembrane helix</keyword>
<evidence type="ECO:0000313" key="8">
    <source>
        <dbReference type="EMBL" id="ACE06393.1"/>
    </source>
</evidence>
<evidence type="ECO:0000256" key="5">
    <source>
        <dbReference type="ARBA" id="ARBA00023136"/>
    </source>
</evidence>
<dbReference type="PANTHER" id="PTHR33885:SF3">
    <property type="entry name" value="PHAGE SHOCK PROTEIN C"/>
    <property type="match status" value="1"/>
</dbReference>